<keyword evidence="3" id="KW-1003">Cell membrane</keyword>
<dbReference type="PANTHER" id="PTHR43386">
    <property type="entry name" value="OLIGOPEPTIDE TRANSPORT SYSTEM PERMEASE PROTEIN APPC"/>
    <property type="match status" value="1"/>
</dbReference>
<dbReference type="InterPro" id="IPR000515">
    <property type="entry name" value="MetI-like"/>
</dbReference>
<feature type="non-terminal residue" evidence="9">
    <location>
        <position position="166"/>
    </location>
</feature>
<evidence type="ECO:0000259" key="8">
    <source>
        <dbReference type="PROSITE" id="PS50928"/>
    </source>
</evidence>
<dbReference type="EMBL" id="BARW01008389">
    <property type="protein sequence ID" value="GAI83922.1"/>
    <property type="molecule type" value="Genomic_DNA"/>
</dbReference>
<evidence type="ECO:0000256" key="6">
    <source>
        <dbReference type="ARBA" id="ARBA00023136"/>
    </source>
</evidence>
<dbReference type="SUPFAM" id="SSF161098">
    <property type="entry name" value="MetI-like"/>
    <property type="match status" value="1"/>
</dbReference>
<feature type="transmembrane region" description="Helical" evidence="7">
    <location>
        <begin position="20"/>
        <end position="37"/>
    </location>
</feature>
<feature type="domain" description="ABC transmembrane type-1" evidence="8">
    <location>
        <begin position="1"/>
        <end position="166"/>
    </location>
</feature>
<dbReference type="PROSITE" id="PS50928">
    <property type="entry name" value="ABC_TM1"/>
    <property type="match status" value="1"/>
</dbReference>
<reference evidence="9" key="1">
    <citation type="journal article" date="2014" name="Front. Microbiol.">
        <title>High frequency of phylogenetically diverse reductive dehalogenase-homologous genes in deep subseafloor sedimentary metagenomes.</title>
        <authorList>
            <person name="Kawai M."/>
            <person name="Futagami T."/>
            <person name="Toyoda A."/>
            <person name="Takaki Y."/>
            <person name="Nishi S."/>
            <person name="Hori S."/>
            <person name="Arai W."/>
            <person name="Tsubouchi T."/>
            <person name="Morono Y."/>
            <person name="Uchiyama I."/>
            <person name="Ito T."/>
            <person name="Fujiyama A."/>
            <person name="Inagaki F."/>
            <person name="Takami H."/>
        </authorList>
    </citation>
    <scope>NUCLEOTIDE SEQUENCE</scope>
    <source>
        <strain evidence="9">Expedition CK06-06</strain>
    </source>
</reference>
<evidence type="ECO:0000256" key="3">
    <source>
        <dbReference type="ARBA" id="ARBA00022475"/>
    </source>
</evidence>
<dbReference type="Pfam" id="PF00528">
    <property type="entry name" value="BPD_transp_1"/>
    <property type="match status" value="1"/>
</dbReference>
<feature type="transmembrane region" description="Helical" evidence="7">
    <location>
        <begin position="43"/>
        <end position="60"/>
    </location>
</feature>
<evidence type="ECO:0000256" key="5">
    <source>
        <dbReference type="ARBA" id="ARBA00022989"/>
    </source>
</evidence>
<dbReference type="InterPro" id="IPR050366">
    <property type="entry name" value="BP-dependent_transpt_permease"/>
</dbReference>
<proteinExistence type="predicted"/>
<accession>X1RT48</accession>
<dbReference type="Gene3D" id="1.10.3720.10">
    <property type="entry name" value="MetI-like"/>
    <property type="match status" value="1"/>
</dbReference>
<feature type="transmembrane region" description="Helical" evidence="7">
    <location>
        <begin position="95"/>
        <end position="120"/>
    </location>
</feature>
<gene>
    <name evidence="9" type="ORF">S12H4_17209</name>
</gene>
<evidence type="ECO:0000313" key="9">
    <source>
        <dbReference type="EMBL" id="GAI83922.1"/>
    </source>
</evidence>
<dbReference type="InterPro" id="IPR035906">
    <property type="entry name" value="MetI-like_sf"/>
</dbReference>
<name>X1RT48_9ZZZZ</name>
<dbReference type="AlphaFoldDB" id="X1RT48"/>
<keyword evidence="2" id="KW-0813">Transport</keyword>
<keyword evidence="6 7" id="KW-0472">Membrane</keyword>
<dbReference type="GO" id="GO:0005886">
    <property type="term" value="C:plasma membrane"/>
    <property type="evidence" value="ECO:0007669"/>
    <property type="project" value="UniProtKB-SubCell"/>
</dbReference>
<evidence type="ECO:0000256" key="1">
    <source>
        <dbReference type="ARBA" id="ARBA00004651"/>
    </source>
</evidence>
<evidence type="ECO:0000256" key="7">
    <source>
        <dbReference type="SAM" id="Phobius"/>
    </source>
</evidence>
<comment type="caution">
    <text evidence="9">The sequence shown here is derived from an EMBL/GenBank/DDBJ whole genome shotgun (WGS) entry which is preliminary data.</text>
</comment>
<organism evidence="9">
    <name type="scientific">marine sediment metagenome</name>
    <dbReference type="NCBI Taxonomy" id="412755"/>
    <lineage>
        <taxon>unclassified sequences</taxon>
        <taxon>metagenomes</taxon>
        <taxon>ecological metagenomes</taxon>
    </lineage>
</organism>
<feature type="transmembrane region" description="Helical" evidence="7">
    <location>
        <begin position="147"/>
        <end position="165"/>
    </location>
</feature>
<evidence type="ECO:0000256" key="2">
    <source>
        <dbReference type="ARBA" id="ARBA00022448"/>
    </source>
</evidence>
<comment type="subcellular location">
    <subcellularLocation>
        <location evidence="1">Cell membrane</location>
        <topology evidence="1">Multi-pass membrane protein</topology>
    </subcellularLocation>
</comment>
<keyword evidence="5 7" id="KW-1133">Transmembrane helix</keyword>
<dbReference type="CDD" id="cd06261">
    <property type="entry name" value="TM_PBP2"/>
    <property type="match status" value="1"/>
</dbReference>
<dbReference type="PANTHER" id="PTHR43386:SF1">
    <property type="entry name" value="D,D-DIPEPTIDE TRANSPORT SYSTEM PERMEASE PROTEIN DDPC-RELATED"/>
    <property type="match status" value="1"/>
</dbReference>
<keyword evidence="4 7" id="KW-0812">Transmembrane</keyword>
<protein>
    <recommendedName>
        <fullName evidence="8">ABC transmembrane type-1 domain-containing protein</fullName>
    </recommendedName>
</protein>
<sequence>MISGYYGGWIDSLIMRITDVFLAFPGLILALVFIAIWGQKMEYIMLAFGILGVPYYARLIRGSVLQARELPYVEAARVSGSGNWRLMFRHVLPNCIQPIIISFTFDIGGIILSLAGLSFLGYSDMTLIEWGNDISVARLHLYDKPYAAVWPGLMILVTVLGFMLVG</sequence>
<dbReference type="GO" id="GO:0055085">
    <property type="term" value="P:transmembrane transport"/>
    <property type="evidence" value="ECO:0007669"/>
    <property type="project" value="InterPro"/>
</dbReference>
<evidence type="ECO:0000256" key="4">
    <source>
        <dbReference type="ARBA" id="ARBA00022692"/>
    </source>
</evidence>